<comment type="caution">
    <text evidence="10">The sequence shown here is derived from an EMBL/GenBank/DDBJ whole genome shotgun (WGS) entry which is preliminary data.</text>
</comment>
<dbReference type="PANTHER" id="PTHR43047">
    <property type="entry name" value="TWO-COMPONENT HISTIDINE PROTEIN KINASE"/>
    <property type="match status" value="1"/>
</dbReference>
<dbReference type="AlphaFoldDB" id="B4D6V2"/>
<dbReference type="InParanoid" id="B4D6V2"/>
<dbReference type="SUPFAM" id="SSF55874">
    <property type="entry name" value="ATPase domain of HSP90 chaperone/DNA topoisomerase II/histidine kinase"/>
    <property type="match status" value="1"/>
</dbReference>
<dbReference type="PANTHER" id="PTHR43047:SF72">
    <property type="entry name" value="OSMOSENSING HISTIDINE PROTEIN KINASE SLN1"/>
    <property type="match status" value="1"/>
</dbReference>
<sequence length="364" mass="40090">MQKQASQYARSLIEASLDPLVTISGEGKITDVNEASVQATGVPRERLIGTVFSDYFTEPDKAREGYQKVFSEGFVRDYALAIRHITNRVTDVLYNASVYKDDKGRVLGVFAAARDVTERKRFEQSLQEASRMKSEFLANMSHELRTPLNGIIGFAEFLVDGKPGTLNPKQKEYLGDILNSGKHLLQLINDVLDLAKVEAGKMDLTPVSFVLSQAIDEVCAVAKPLAQKKHIHVRLTVAPELSCVTLDQQKFKQVLYNLLSNGIKFTDDGGNVGIFATPYDGSRFKLSVKDTGIGIKPEDIQRLFREFEQLESGASRRYEGTGLGLALTRKLVELQGGAINVESEVGVGSTFSVVLPLVSEEARV</sequence>
<evidence type="ECO:0000256" key="5">
    <source>
        <dbReference type="ARBA" id="ARBA00022777"/>
    </source>
</evidence>
<dbReference type="InterPro" id="IPR013656">
    <property type="entry name" value="PAS_4"/>
</dbReference>
<dbReference type="PROSITE" id="PS50112">
    <property type="entry name" value="PAS"/>
    <property type="match status" value="1"/>
</dbReference>
<dbReference type="InterPro" id="IPR035965">
    <property type="entry name" value="PAS-like_dom_sf"/>
</dbReference>
<dbReference type="InterPro" id="IPR000700">
    <property type="entry name" value="PAS-assoc_C"/>
</dbReference>
<dbReference type="STRING" id="497964.CfE428DRAFT_4642"/>
<dbReference type="Gene3D" id="1.10.287.130">
    <property type="match status" value="1"/>
</dbReference>
<keyword evidence="6" id="KW-0902">Two-component regulatory system</keyword>
<feature type="domain" description="Histidine kinase" evidence="7">
    <location>
        <begin position="139"/>
        <end position="359"/>
    </location>
</feature>
<dbReference type="PRINTS" id="PR00344">
    <property type="entry name" value="BCTRLSENSOR"/>
</dbReference>
<dbReference type="GO" id="GO:0005886">
    <property type="term" value="C:plasma membrane"/>
    <property type="evidence" value="ECO:0007669"/>
    <property type="project" value="TreeGrafter"/>
</dbReference>
<dbReference type="CDD" id="cd00082">
    <property type="entry name" value="HisKA"/>
    <property type="match status" value="1"/>
</dbReference>
<accession>B4D6V2</accession>
<dbReference type="InterPro" id="IPR036097">
    <property type="entry name" value="HisK_dim/P_sf"/>
</dbReference>
<organism evidence="10 11">
    <name type="scientific">Chthoniobacter flavus Ellin428</name>
    <dbReference type="NCBI Taxonomy" id="497964"/>
    <lineage>
        <taxon>Bacteria</taxon>
        <taxon>Pseudomonadati</taxon>
        <taxon>Verrucomicrobiota</taxon>
        <taxon>Spartobacteria</taxon>
        <taxon>Chthoniobacterales</taxon>
        <taxon>Chthoniobacteraceae</taxon>
        <taxon>Chthoniobacter</taxon>
    </lineage>
</organism>
<dbReference type="Pfam" id="PF00512">
    <property type="entry name" value="HisKA"/>
    <property type="match status" value="1"/>
</dbReference>
<dbReference type="SUPFAM" id="SSF47384">
    <property type="entry name" value="Homodimeric domain of signal transducing histidine kinase"/>
    <property type="match status" value="1"/>
</dbReference>
<dbReference type="InterPro" id="IPR003661">
    <property type="entry name" value="HisK_dim/P_dom"/>
</dbReference>
<feature type="domain" description="PAS" evidence="8">
    <location>
        <begin position="5"/>
        <end position="60"/>
    </location>
</feature>
<dbReference type="Proteomes" id="UP000005824">
    <property type="component" value="Unassembled WGS sequence"/>
</dbReference>
<dbReference type="InterPro" id="IPR000014">
    <property type="entry name" value="PAS"/>
</dbReference>
<feature type="domain" description="PAC" evidence="9">
    <location>
        <begin position="76"/>
        <end position="128"/>
    </location>
</feature>
<dbReference type="SMART" id="SM00387">
    <property type="entry name" value="HATPase_c"/>
    <property type="match status" value="1"/>
</dbReference>
<evidence type="ECO:0000259" key="9">
    <source>
        <dbReference type="PROSITE" id="PS50113"/>
    </source>
</evidence>
<dbReference type="Gene3D" id="3.30.565.10">
    <property type="entry name" value="Histidine kinase-like ATPase, C-terminal domain"/>
    <property type="match status" value="1"/>
</dbReference>
<proteinExistence type="predicted"/>
<dbReference type="Pfam" id="PF08448">
    <property type="entry name" value="PAS_4"/>
    <property type="match status" value="1"/>
</dbReference>
<evidence type="ECO:0000313" key="10">
    <source>
        <dbReference type="EMBL" id="EDY17903.1"/>
    </source>
</evidence>
<keyword evidence="4" id="KW-0808">Transferase</keyword>
<evidence type="ECO:0000256" key="4">
    <source>
        <dbReference type="ARBA" id="ARBA00022679"/>
    </source>
</evidence>
<evidence type="ECO:0000259" key="8">
    <source>
        <dbReference type="PROSITE" id="PS50112"/>
    </source>
</evidence>
<dbReference type="FunFam" id="3.30.565.10:FF:000010">
    <property type="entry name" value="Sensor histidine kinase RcsC"/>
    <property type="match status" value="1"/>
</dbReference>
<evidence type="ECO:0000256" key="1">
    <source>
        <dbReference type="ARBA" id="ARBA00000085"/>
    </source>
</evidence>
<name>B4D6V2_9BACT</name>
<gene>
    <name evidence="10" type="ORF">CfE428DRAFT_4642</name>
</gene>
<reference evidence="10 11" key="1">
    <citation type="journal article" date="2011" name="J. Bacteriol.">
        <title>Genome sequence of Chthoniobacter flavus Ellin428, an aerobic heterotrophic soil bacterium.</title>
        <authorList>
            <person name="Kant R."/>
            <person name="van Passel M.W."/>
            <person name="Palva A."/>
            <person name="Lucas S."/>
            <person name="Lapidus A."/>
            <person name="Glavina Del Rio T."/>
            <person name="Dalin E."/>
            <person name="Tice H."/>
            <person name="Bruce D."/>
            <person name="Goodwin L."/>
            <person name="Pitluck S."/>
            <person name="Larimer F.W."/>
            <person name="Land M.L."/>
            <person name="Hauser L."/>
            <person name="Sangwan P."/>
            <person name="de Vos W.M."/>
            <person name="Janssen P.H."/>
            <person name="Smidt H."/>
        </authorList>
    </citation>
    <scope>NUCLEOTIDE SEQUENCE [LARGE SCALE GENOMIC DNA]</scope>
    <source>
        <strain evidence="10 11">Ellin428</strain>
    </source>
</reference>
<keyword evidence="3" id="KW-0597">Phosphoprotein</keyword>
<dbReference type="CDD" id="cd16922">
    <property type="entry name" value="HATPase_EvgS-ArcB-TorS-like"/>
    <property type="match status" value="1"/>
</dbReference>
<evidence type="ECO:0000313" key="11">
    <source>
        <dbReference type="Proteomes" id="UP000005824"/>
    </source>
</evidence>
<evidence type="ECO:0000256" key="6">
    <source>
        <dbReference type="ARBA" id="ARBA00023012"/>
    </source>
</evidence>
<dbReference type="EMBL" id="ABVL01000016">
    <property type="protein sequence ID" value="EDY17903.1"/>
    <property type="molecule type" value="Genomic_DNA"/>
</dbReference>
<dbReference type="PROSITE" id="PS50109">
    <property type="entry name" value="HIS_KIN"/>
    <property type="match status" value="1"/>
</dbReference>
<keyword evidence="5 10" id="KW-0418">Kinase</keyword>
<dbReference type="InterPro" id="IPR004358">
    <property type="entry name" value="Sig_transdc_His_kin-like_C"/>
</dbReference>
<evidence type="ECO:0000256" key="3">
    <source>
        <dbReference type="ARBA" id="ARBA00022553"/>
    </source>
</evidence>
<evidence type="ECO:0000256" key="2">
    <source>
        <dbReference type="ARBA" id="ARBA00012438"/>
    </source>
</evidence>
<dbReference type="NCBIfam" id="TIGR00229">
    <property type="entry name" value="sensory_box"/>
    <property type="match status" value="1"/>
</dbReference>
<keyword evidence="11" id="KW-1185">Reference proteome</keyword>
<evidence type="ECO:0000259" key="7">
    <source>
        <dbReference type="PROSITE" id="PS50109"/>
    </source>
</evidence>
<dbReference type="eggNOG" id="COG2205">
    <property type="taxonomic scope" value="Bacteria"/>
</dbReference>
<dbReference type="SUPFAM" id="SSF55785">
    <property type="entry name" value="PYP-like sensor domain (PAS domain)"/>
    <property type="match status" value="1"/>
</dbReference>
<comment type="catalytic activity">
    <reaction evidence="1">
        <text>ATP + protein L-histidine = ADP + protein N-phospho-L-histidine.</text>
        <dbReference type="EC" id="2.7.13.3"/>
    </reaction>
</comment>
<dbReference type="InterPro" id="IPR005467">
    <property type="entry name" value="His_kinase_dom"/>
</dbReference>
<dbReference type="GO" id="GO:0000155">
    <property type="term" value="F:phosphorelay sensor kinase activity"/>
    <property type="evidence" value="ECO:0007669"/>
    <property type="project" value="InterPro"/>
</dbReference>
<dbReference type="CDD" id="cd00130">
    <property type="entry name" value="PAS"/>
    <property type="match status" value="1"/>
</dbReference>
<dbReference type="InterPro" id="IPR036890">
    <property type="entry name" value="HATPase_C_sf"/>
</dbReference>
<dbReference type="SMART" id="SM00388">
    <property type="entry name" value="HisKA"/>
    <property type="match status" value="1"/>
</dbReference>
<dbReference type="EC" id="2.7.13.3" evidence="2"/>
<dbReference type="Pfam" id="PF02518">
    <property type="entry name" value="HATPase_c"/>
    <property type="match status" value="1"/>
</dbReference>
<dbReference type="SMART" id="SM00091">
    <property type="entry name" value="PAS"/>
    <property type="match status" value="1"/>
</dbReference>
<protein>
    <recommendedName>
        <fullName evidence="2">histidine kinase</fullName>
        <ecNumber evidence="2">2.7.13.3</ecNumber>
    </recommendedName>
</protein>
<dbReference type="Gene3D" id="3.30.450.20">
    <property type="entry name" value="PAS domain"/>
    <property type="match status" value="1"/>
</dbReference>
<dbReference type="FunFam" id="1.10.287.130:FF:000001">
    <property type="entry name" value="Two-component sensor histidine kinase"/>
    <property type="match status" value="1"/>
</dbReference>
<dbReference type="PROSITE" id="PS50113">
    <property type="entry name" value="PAC"/>
    <property type="match status" value="1"/>
</dbReference>
<dbReference type="InterPro" id="IPR003594">
    <property type="entry name" value="HATPase_dom"/>
</dbReference>
<dbReference type="GO" id="GO:0009927">
    <property type="term" value="F:histidine phosphotransfer kinase activity"/>
    <property type="evidence" value="ECO:0007669"/>
    <property type="project" value="TreeGrafter"/>
</dbReference>